<comment type="similarity">
    <text evidence="2">Belongs to the Ca(2+):cation antiporter (CaCA) (TC 2.A.19) family. SLC24A subfamily.</text>
</comment>
<keyword evidence="3" id="KW-0813">Transport</keyword>
<dbReference type="GO" id="GO:0008273">
    <property type="term" value="F:calcium, potassium:sodium antiporter activity"/>
    <property type="evidence" value="ECO:0007669"/>
    <property type="project" value="TreeGrafter"/>
</dbReference>
<evidence type="ECO:0000256" key="1">
    <source>
        <dbReference type="ARBA" id="ARBA00004141"/>
    </source>
</evidence>
<evidence type="ECO:0000256" key="7">
    <source>
        <dbReference type="SAM" id="Phobius"/>
    </source>
</evidence>
<comment type="subcellular location">
    <subcellularLocation>
        <location evidence="1">Membrane</location>
        <topology evidence="1">Multi-pass membrane protein</topology>
    </subcellularLocation>
</comment>
<protein>
    <submittedName>
        <fullName evidence="8">Uncharacterized protein</fullName>
    </submittedName>
</protein>
<comment type="caution">
    <text evidence="8">The sequence shown here is derived from an EMBL/GenBank/DDBJ whole genome shotgun (WGS) entry which is preliminary data.</text>
</comment>
<evidence type="ECO:0000313" key="9">
    <source>
        <dbReference type="Proteomes" id="UP000719412"/>
    </source>
</evidence>
<dbReference type="InterPro" id="IPR044880">
    <property type="entry name" value="NCX_ion-bd_dom_sf"/>
</dbReference>
<feature type="transmembrane region" description="Helical" evidence="7">
    <location>
        <begin position="91"/>
        <end position="117"/>
    </location>
</feature>
<reference evidence="8" key="1">
    <citation type="journal article" date="2020" name="J Insects Food Feed">
        <title>The yellow mealworm (Tenebrio molitor) genome: a resource for the emerging insects as food and feed industry.</title>
        <authorList>
            <person name="Eriksson T."/>
            <person name="Andere A."/>
            <person name="Kelstrup H."/>
            <person name="Emery V."/>
            <person name="Picard C."/>
        </authorList>
    </citation>
    <scope>NUCLEOTIDE SEQUENCE</scope>
    <source>
        <strain evidence="8">Stoneville</strain>
        <tissue evidence="8">Whole head</tissue>
    </source>
</reference>
<gene>
    <name evidence="8" type="ORF">GEV33_011897</name>
</gene>
<keyword evidence="4 7" id="KW-0812">Transmembrane</keyword>
<accession>A0A8J6HA39</accession>
<keyword evidence="3" id="KW-0050">Antiport</keyword>
<evidence type="ECO:0000313" key="8">
    <source>
        <dbReference type="EMBL" id="KAH0810889.1"/>
    </source>
</evidence>
<dbReference type="GO" id="GO:0005262">
    <property type="term" value="F:calcium channel activity"/>
    <property type="evidence" value="ECO:0007669"/>
    <property type="project" value="TreeGrafter"/>
</dbReference>
<dbReference type="GO" id="GO:0005886">
    <property type="term" value="C:plasma membrane"/>
    <property type="evidence" value="ECO:0007669"/>
    <property type="project" value="TreeGrafter"/>
</dbReference>
<dbReference type="GO" id="GO:0006874">
    <property type="term" value="P:intracellular calcium ion homeostasis"/>
    <property type="evidence" value="ECO:0007669"/>
    <property type="project" value="TreeGrafter"/>
</dbReference>
<name>A0A8J6HA39_TENMO</name>
<evidence type="ECO:0000256" key="3">
    <source>
        <dbReference type="ARBA" id="ARBA00022449"/>
    </source>
</evidence>
<evidence type="ECO:0000256" key="2">
    <source>
        <dbReference type="ARBA" id="ARBA00005364"/>
    </source>
</evidence>
<dbReference type="EMBL" id="JABDTM020027193">
    <property type="protein sequence ID" value="KAH0810889.1"/>
    <property type="molecule type" value="Genomic_DNA"/>
</dbReference>
<sequence length="152" mass="17415">MKNSHVWREQKIIPVTLVGFELLGKPYQNLTDDLLIKRRAPEYAERVPEFKSIRIRDFAGEESNARGALNASGLPVPWLLFGIIYGEPVEVTSAGMVCSITILFMMLLFVIMSIACFRWKMNKGLGFTMFLLYFVFVAVSLMFEYKYIVCPV</sequence>
<keyword evidence="6 7" id="KW-0472">Membrane</keyword>
<proteinExistence type="inferred from homology"/>
<dbReference type="PANTHER" id="PTHR10846">
    <property type="entry name" value="SODIUM/POTASSIUM/CALCIUM EXCHANGER"/>
    <property type="match status" value="1"/>
</dbReference>
<dbReference type="AlphaFoldDB" id="A0A8J6HA39"/>
<dbReference type="PANTHER" id="PTHR10846:SF72">
    <property type="entry name" value="SODIUM_POTASSIUM_CALCIUM EXCHANGER NCKX30C"/>
    <property type="match status" value="1"/>
</dbReference>
<keyword evidence="9" id="KW-1185">Reference proteome</keyword>
<keyword evidence="5 7" id="KW-1133">Transmembrane helix</keyword>
<dbReference type="Proteomes" id="UP000719412">
    <property type="component" value="Unassembled WGS sequence"/>
</dbReference>
<dbReference type="Gene3D" id="1.20.1420.30">
    <property type="entry name" value="NCX, central ion-binding region"/>
    <property type="match status" value="1"/>
</dbReference>
<feature type="transmembrane region" description="Helical" evidence="7">
    <location>
        <begin position="124"/>
        <end position="143"/>
    </location>
</feature>
<dbReference type="InterPro" id="IPR004481">
    <property type="entry name" value="K/Na/Ca-exchanger"/>
</dbReference>
<evidence type="ECO:0000256" key="4">
    <source>
        <dbReference type="ARBA" id="ARBA00022692"/>
    </source>
</evidence>
<organism evidence="8 9">
    <name type="scientific">Tenebrio molitor</name>
    <name type="common">Yellow mealworm beetle</name>
    <dbReference type="NCBI Taxonomy" id="7067"/>
    <lineage>
        <taxon>Eukaryota</taxon>
        <taxon>Metazoa</taxon>
        <taxon>Ecdysozoa</taxon>
        <taxon>Arthropoda</taxon>
        <taxon>Hexapoda</taxon>
        <taxon>Insecta</taxon>
        <taxon>Pterygota</taxon>
        <taxon>Neoptera</taxon>
        <taxon>Endopterygota</taxon>
        <taxon>Coleoptera</taxon>
        <taxon>Polyphaga</taxon>
        <taxon>Cucujiformia</taxon>
        <taxon>Tenebrionidae</taxon>
        <taxon>Tenebrio</taxon>
    </lineage>
</organism>
<evidence type="ECO:0000256" key="6">
    <source>
        <dbReference type="ARBA" id="ARBA00023136"/>
    </source>
</evidence>
<feature type="transmembrane region" description="Helical" evidence="7">
    <location>
        <begin position="67"/>
        <end position="85"/>
    </location>
</feature>
<reference evidence="8" key="2">
    <citation type="submission" date="2021-08" db="EMBL/GenBank/DDBJ databases">
        <authorList>
            <person name="Eriksson T."/>
        </authorList>
    </citation>
    <scope>NUCLEOTIDE SEQUENCE</scope>
    <source>
        <strain evidence="8">Stoneville</strain>
        <tissue evidence="8">Whole head</tissue>
    </source>
</reference>
<evidence type="ECO:0000256" key="5">
    <source>
        <dbReference type="ARBA" id="ARBA00022989"/>
    </source>
</evidence>